<evidence type="ECO:0000313" key="2">
    <source>
        <dbReference type="Proteomes" id="UP000606115"/>
    </source>
</evidence>
<reference evidence="2" key="1">
    <citation type="journal article" date="2019" name="Int. J. Syst. Evol. Microbiol.">
        <title>The Global Catalogue of Microorganisms (GCM) 10K type strain sequencing project: providing services to taxonomists for standard genome sequencing and annotation.</title>
        <authorList>
            <consortium name="The Broad Institute Genomics Platform"/>
            <consortium name="The Broad Institute Genome Sequencing Center for Infectious Disease"/>
            <person name="Wu L."/>
            <person name="Ma J."/>
        </authorList>
    </citation>
    <scope>NUCLEOTIDE SEQUENCE [LARGE SCALE GENOMIC DNA]</scope>
    <source>
        <strain evidence="2">CGMCC 1.3685</strain>
    </source>
</reference>
<protein>
    <submittedName>
        <fullName evidence="1">Uncharacterized protein</fullName>
    </submittedName>
</protein>
<evidence type="ECO:0000313" key="1">
    <source>
        <dbReference type="EMBL" id="GGJ61142.1"/>
    </source>
</evidence>
<name>A0ABQ2DKI8_9MICC</name>
<dbReference type="Proteomes" id="UP000606115">
    <property type="component" value="Unassembled WGS sequence"/>
</dbReference>
<organism evidence="1 2">
    <name type="scientific">Glutamicibacter ardleyensis</name>
    <dbReference type="NCBI Taxonomy" id="225894"/>
    <lineage>
        <taxon>Bacteria</taxon>
        <taxon>Bacillati</taxon>
        <taxon>Actinomycetota</taxon>
        <taxon>Actinomycetes</taxon>
        <taxon>Micrococcales</taxon>
        <taxon>Micrococcaceae</taxon>
        <taxon>Glutamicibacter</taxon>
    </lineage>
</organism>
<sequence>MLLGVSTEGVCDGDVVDVGLTECEALGSAGRLWLCDGEVLRLGVGEDGVGFTSSGLLGVGATVGGLGGADGFAETVGSGFGMTGVSSSGTTTSGFFSFSILFFDSALGAFLASTVSEVESIMASG</sequence>
<dbReference type="EMBL" id="BMKX01000004">
    <property type="protein sequence ID" value="GGJ61142.1"/>
    <property type="molecule type" value="Genomic_DNA"/>
</dbReference>
<keyword evidence="2" id="KW-1185">Reference proteome</keyword>
<accession>A0ABQ2DKI8</accession>
<comment type="caution">
    <text evidence="1">The sequence shown here is derived from an EMBL/GenBank/DDBJ whole genome shotgun (WGS) entry which is preliminary data.</text>
</comment>
<gene>
    <name evidence="1" type="ORF">GCM10007173_19870</name>
</gene>
<proteinExistence type="predicted"/>